<dbReference type="InterPro" id="IPR051912">
    <property type="entry name" value="Alkylbase_DNA_Glycosylase/TA"/>
</dbReference>
<evidence type="ECO:0000259" key="4">
    <source>
        <dbReference type="SMART" id="SM00478"/>
    </source>
</evidence>
<dbReference type="GO" id="GO:0006307">
    <property type="term" value="P:DNA alkylation repair"/>
    <property type="evidence" value="ECO:0007669"/>
    <property type="project" value="TreeGrafter"/>
</dbReference>
<comment type="similarity">
    <text evidence="1">Belongs to the alkylbase DNA glycosidase AlkA family.</text>
</comment>
<keyword evidence="2" id="KW-0227">DNA damage</keyword>
<evidence type="ECO:0000256" key="1">
    <source>
        <dbReference type="ARBA" id="ARBA00010817"/>
    </source>
</evidence>
<dbReference type="Pfam" id="PF00730">
    <property type="entry name" value="HhH-GPD"/>
    <property type="match status" value="1"/>
</dbReference>
<dbReference type="InterPro" id="IPR003265">
    <property type="entry name" value="HhH-GPD_domain"/>
</dbReference>
<dbReference type="PANTHER" id="PTHR43003:SF5">
    <property type="entry name" value="DNA-3-METHYLADENINE GLYCOSYLASE"/>
    <property type="match status" value="1"/>
</dbReference>
<reference evidence="5 6" key="1">
    <citation type="submission" date="2020-07" db="EMBL/GenBank/DDBJ databases">
        <title>Halosimplex pelagicum sp. nov. and Halosimplex rubrum sp. nov., isolated from salted brown alga Laminaria, and emended description of the genus Halosimplex.</title>
        <authorList>
            <person name="Cui H."/>
        </authorList>
    </citation>
    <scope>NUCLEOTIDE SEQUENCE [LARGE SCALE GENOMIC DNA]</scope>
    <source>
        <strain evidence="5 6">R27</strain>
    </source>
</reference>
<dbReference type="EMBL" id="CP058910">
    <property type="protein sequence ID" value="QLH79007.1"/>
    <property type="molecule type" value="Genomic_DNA"/>
</dbReference>
<dbReference type="GO" id="GO:0008725">
    <property type="term" value="F:DNA-3-methyladenine glycosylase activity"/>
    <property type="evidence" value="ECO:0007669"/>
    <property type="project" value="TreeGrafter"/>
</dbReference>
<dbReference type="GeneID" id="56079728"/>
<evidence type="ECO:0000256" key="2">
    <source>
        <dbReference type="ARBA" id="ARBA00022763"/>
    </source>
</evidence>
<sequence length="192" mass="21297">MTADPIEELAADEVLGPVVDEHGPVSIEPADDLFERLVVSLIRQQVSMDAAAAIRERLFETVEVTPESIVEADHADLHDAGLSEAKADYVESAANAFLTREWGRDAFAGMSDDAVEAELTDIHGVGPWTADMFLMFGLGREDVFPVGDLGIRKGMDRLFDDDMTRAEMTDTAERWRPYRSYASLYLWRAVEG</sequence>
<dbReference type="CDD" id="cd00056">
    <property type="entry name" value="ENDO3c"/>
    <property type="match status" value="1"/>
</dbReference>
<feature type="domain" description="HhH-GPD" evidence="4">
    <location>
        <begin position="42"/>
        <end position="191"/>
    </location>
</feature>
<proteinExistence type="inferred from homology"/>
<dbReference type="SUPFAM" id="SSF48150">
    <property type="entry name" value="DNA-glycosylase"/>
    <property type="match status" value="1"/>
</dbReference>
<dbReference type="Gene3D" id="1.10.340.30">
    <property type="entry name" value="Hypothetical protein, domain 2"/>
    <property type="match status" value="1"/>
</dbReference>
<keyword evidence="6" id="KW-1185">Reference proteome</keyword>
<dbReference type="RefSeq" id="WP_179908884.1">
    <property type="nucleotide sequence ID" value="NZ_CP058910.1"/>
</dbReference>
<keyword evidence="3" id="KW-0234">DNA repair</keyword>
<dbReference type="GO" id="GO:0043916">
    <property type="term" value="F:DNA-7-methylguanine glycosylase activity"/>
    <property type="evidence" value="ECO:0007669"/>
    <property type="project" value="TreeGrafter"/>
</dbReference>
<protein>
    <submittedName>
        <fullName evidence="5">DNA-3-methyladenine glycosylase 2 family protein</fullName>
    </submittedName>
</protein>
<dbReference type="Gene3D" id="1.10.1670.40">
    <property type="match status" value="1"/>
</dbReference>
<organism evidence="5 6">
    <name type="scientific">Halosimplex rubrum</name>
    <dbReference type="NCBI Taxonomy" id="869889"/>
    <lineage>
        <taxon>Archaea</taxon>
        <taxon>Methanobacteriati</taxon>
        <taxon>Methanobacteriota</taxon>
        <taxon>Stenosarchaea group</taxon>
        <taxon>Halobacteria</taxon>
        <taxon>Halobacteriales</taxon>
        <taxon>Haloarculaceae</taxon>
        <taxon>Halosimplex</taxon>
    </lineage>
</organism>
<dbReference type="KEGG" id="hrr:HZS55_17655"/>
<dbReference type="FunFam" id="1.10.340.30:FF:000004">
    <property type="entry name" value="DNA-3-methyladenine glycosylase II"/>
    <property type="match status" value="1"/>
</dbReference>
<dbReference type="GO" id="GO:0006285">
    <property type="term" value="P:base-excision repair, AP site formation"/>
    <property type="evidence" value="ECO:0007669"/>
    <property type="project" value="TreeGrafter"/>
</dbReference>
<dbReference type="Proteomes" id="UP000509667">
    <property type="component" value="Chromosome"/>
</dbReference>
<dbReference type="PANTHER" id="PTHR43003">
    <property type="entry name" value="DNA-3-METHYLADENINE GLYCOSYLASE"/>
    <property type="match status" value="1"/>
</dbReference>
<dbReference type="GO" id="GO:0032131">
    <property type="term" value="F:alkylated DNA binding"/>
    <property type="evidence" value="ECO:0007669"/>
    <property type="project" value="TreeGrafter"/>
</dbReference>
<dbReference type="AlphaFoldDB" id="A0A7D5SRU9"/>
<evidence type="ECO:0000313" key="6">
    <source>
        <dbReference type="Proteomes" id="UP000509667"/>
    </source>
</evidence>
<dbReference type="SMART" id="SM00478">
    <property type="entry name" value="ENDO3c"/>
    <property type="match status" value="1"/>
</dbReference>
<dbReference type="GO" id="GO:0032993">
    <property type="term" value="C:protein-DNA complex"/>
    <property type="evidence" value="ECO:0007669"/>
    <property type="project" value="TreeGrafter"/>
</dbReference>
<evidence type="ECO:0000256" key="3">
    <source>
        <dbReference type="ARBA" id="ARBA00023204"/>
    </source>
</evidence>
<evidence type="ECO:0000313" key="5">
    <source>
        <dbReference type="EMBL" id="QLH79007.1"/>
    </source>
</evidence>
<dbReference type="OrthoDB" id="8200at2157"/>
<gene>
    <name evidence="5" type="ORF">HZS55_17655</name>
</gene>
<name>A0A7D5SRU9_9EURY</name>
<dbReference type="InterPro" id="IPR011257">
    <property type="entry name" value="DNA_glycosylase"/>
</dbReference>
<accession>A0A7D5SRU9</accession>